<dbReference type="Proteomes" id="UP000076154">
    <property type="component" value="Unassembled WGS sequence"/>
</dbReference>
<keyword evidence="2" id="KW-1185">Reference proteome</keyword>
<evidence type="ECO:0000313" key="2">
    <source>
        <dbReference type="Proteomes" id="UP000076154"/>
    </source>
</evidence>
<reference evidence="1" key="1">
    <citation type="submission" date="2018-04" db="EMBL/GenBank/DDBJ databases">
        <title>Whole genome sequencing of Hypsizygus marmoreus.</title>
        <authorList>
            <person name="Choi I.-G."/>
            <person name="Min B."/>
            <person name="Kim J.-G."/>
            <person name="Kim S."/>
            <person name="Oh Y.-L."/>
            <person name="Kong W.-S."/>
            <person name="Park H."/>
            <person name="Jeong J."/>
            <person name="Song E.-S."/>
        </authorList>
    </citation>
    <scope>NUCLEOTIDE SEQUENCE [LARGE SCALE GENOMIC DNA]</scope>
    <source>
        <strain evidence="1">51987-8</strain>
    </source>
</reference>
<accession>A0A369JIP9</accession>
<sequence>MGVFGPVSVGFPPSPALFSICISGHCDLDSADTYYRVEAKDPDIVGIAPPAPSLRSRVLPHSSIQFS</sequence>
<dbReference type="InParanoid" id="A0A369JIP9"/>
<dbReference type="AlphaFoldDB" id="A0A369JIP9"/>
<protein>
    <submittedName>
        <fullName evidence="1">Uncharacterized protein</fullName>
    </submittedName>
</protein>
<dbReference type="EMBL" id="LUEZ02000062">
    <property type="protein sequence ID" value="RDB20447.1"/>
    <property type="molecule type" value="Genomic_DNA"/>
</dbReference>
<evidence type="ECO:0000313" key="1">
    <source>
        <dbReference type="EMBL" id="RDB20447.1"/>
    </source>
</evidence>
<comment type="caution">
    <text evidence="1">The sequence shown here is derived from an EMBL/GenBank/DDBJ whole genome shotgun (WGS) entry which is preliminary data.</text>
</comment>
<gene>
    <name evidence="1" type="ORF">Hypma_012417</name>
</gene>
<organism evidence="1 2">
    <name type="scientific">Hypsizygus marmoreus</name>
    <name type="common">White beech mushroom</name>
    <name type="synonym">Agaricus marmoreus</name>
    <dbReference type="NCBI Taxonomy" id="39966"/>
    <lineage>
        <taxon>Eukaryota</taxon>
        <taxon>Fungi</taxon>
        <taxon>Dikarya</taxon>
        <taxon>Basidiomycota</taxon>
        <taxon>Agaricomycotina</taxon>
        <taxon>Agaricomycetes</taxon>
        <taxon>Agaricomycetidae</taxon>
        <taxon>Agaricales</taxon>
        <taxon>Tricholomatineae</taxon>
        <taxon>Lyophyllaceae</taxon>
        <taxon>Hypsizygus</taxon>
    </lineage>
</organism>
<proteinExistence type="predicted"/>
<name>A0A369JIP9_HYPMA</name>